<evidence type="ECO:0000259" key="1">
    <source>
        <dbReference type="PROSITE" id="PS50994"/>
    </source>
</evidence>
<name>A0A1Y2P9X3_9FLAO</name>
<dbReference type="InterPro" id="IPR001584">
    <property type="entry name" value="Integrase_cat-core"/>
</dbReference>
<dbReference type="InterPro" id="IPR012337">
    <property type="entry name" value="RNaseH-like_sf"/>
</dbReference>
<reference evidence="2 3" key="1">
    <citation type="submission" date="2015-03" db="EMBL/GenBank/DDBJ databases">
        <title>Genome sequence of Tenacibaculum sp. S2-2, isolated from intestinal microbiota of sea cucumber, Apostichopus japonicas.</title>
        <authorList>
            <person name="Shao Z."/>
            <person name="Wang L."/>
            <person name="Li X."/>
        </authorList>
    </citation>
    <scope>NUCLEOTIDE SEQUENCE [LARGE SCALE GENOMIC DNA]</scope>
    <source>
        <strain evidence="2 3">S2-2</strain>
    </source>
</reference>
<dbReference type="EMBL" id="LAPZ01000018">
    <property type="protein sequence ID" value="OSY86841.1"/>
    <property type="molecule type" value="Genomic_DNA"/>
</dbReference>
<dbReference type="Gene3D" id="3.30.420.10">
    <property type="entry name" value="Ribonuclease H-like superfamily/Ribonuclease H"/>
    <property type="match status" value="1"/>
</dbReference>
<accession>A0A1Y2P9X3</accession>
<dbReference type="InParanoid" id="A0A1Y2P9X3"/>
<evidence type="ECO:0000313" key="3">
    <source>
        <dbReference type="Proteomes" id="UP000194221"/>
    </source>
</evidence>
<dbReference type="GO" id="GO:0015074">
    <property type="term" value="P:DNA integration"/>
    <property type="evidence" value="ECO:0007669"/>
    <property type="project" value="InterPro"/>
</dbReference>
<dbReference type="GO" id="GO:0003676">
    <property type="term" value="F:nucleic acid binding"/>
    <property type="evidence" value="ECO:0007669"/>
    <property type="project" value="InterPro"/>
</dbReference>
<organism evidence="2 3">
    <name type="scientific">Tenacibaculum holothuriorum</name>
    <dbReference type="NCBI Taxonomy" id="1635173"/>
    <lineage>
        <taxon>Bacteria</taxon>
        <taxon>Pseudomonadati</taxon>
        <taxon>Bacteroidota</taxon>
        <taxon>Flavobacteriia</taxon>
        <taxon>Flavobacteriales</taxon>
        <taxon>Flavobacteriaceae</taxon>
        <taxon>Tenacibaculum</taxon>
    </lineage>
</organism>
<dbReference type="Proteomes" id="UP000194221">
    <property type="component" value="Unassembled WGS sequence"/>
</dbReference>
<dbReference type="SUPFAM" id="SSF53098">
    <property type="entry name" value="Ribonuclease H-like"/>
    <property type="match status" value="1"/>
</dbReference>
<evidence type="ECO:0000313" key="2">
    <source>
        <dbReference type="EMBL" id="OSY86841.1"/>
    </source>
</evidence>
<protein>
    <recommendedName>
        <fullName evidence="1">Integrase catalytic domain-containing protein</fullName>
    </recommendedName>
</protein>
<dbReference type="PROSITE" id="PS50994">
    <property type="entry name" value="INTEGRASE"/>
    <property type="match status" value="1"/>
</dbReference>
<proteinExistence type="predicted"/>
<keyword evidence="3" id="KW-1185">Reference proteome</keyword>
<dbReference type="InterPro" id="IPR036397">
    <property type="entry name" value="RNaseH_sf"/>
</dbReference>
<sequence length="290" mass="33630">MASLSKISVATACKYYGISKDWYYQEKRKIICSLNPLKKCYKQYPNQLTIQEIITIEQLIKDSIHFGKTKTTLYYYALKNNLISCGKSTFFKYTAALGYQKIKRFKVTTIEDGIQKVAFVKDNFSKAILHVASTDGKAGSRFIKNLFQETFTKYDLLNTTKPISILSDRGSENKGKLLTWINSIKAPPLVTKITARTKEFPFSNSMAESTHSIYKTEFLHGKHSLNQQIHLLDLQRFIEYYNHHRYLTELYGYTPMEIIQGKTPNKDLYKQQIQLARKKRTIIKNLTIVV</sequence>
<dbReference type="AlphaFoldDB" id="A0A1Y2P9X3"/>
<feature type="domain" description="Integrase catalytic" evidence="1">
    <location>
        <begin position="85"/>
        <end position="263"/>
    </location>
</feature>
<dbReference type="Pfam" id="PF13333">
    <property type="entry name" value="rve_2"/>
    <property type="match status" value="1"/>
</dbReference>
<comment type="caution">
    <text evidence="2">The sequence shown here is derived from an EMBL/GenBank/DDBJ whole genome shotgun (WGS) entry which is preliminary data.</text>
</comment>
<gene>
    <name evidence="2" type="ORF">WH52_14260</name>
</gene>
<dbReference type="RefSeq" id="WP_086031653.1">
    <property type="nucleotide sequence ID" value="NZ_LAPZ01000018.1"/>
</dbReference>